<keyword evidence="1" id="KW-0808">Transferase</keyword>
<dbReference type="Gene3D" id="3.10.450.620">
    <property type="entry name" value="JHP933, nucleotidyltransferase-like core domain"/>
    <property type="match status" value="1"/>
</dbReference>
<dbReference type="InterPro" id="IPR014942">
    <property type="entry name" value="AbiEii"/>
</dbReference>
<dbReference type="GO" id="GO:0016740">
    <property type="term" value="F:transferase activity"/>
    <property type="evidence" value="ECO:0007669"/>
    <property type="project" value="UniProtKB-KW"/>
</dbReference>
<protein>
    <submittedName>
        <fullName evidence="1">Nucleotidyltransferase AbiEii toxin of type IV toxin-antitoxin system</fullName>
    </submittedName>
</protein>
<name>A0A327P3C0_9BACT</name>
<dbReference type="OrthoDB" id="9780929at2"/>
<gene>
    <name evidence="1" type="ORF">LV83_03295</name>
</gene>
<comment type="caution">
    <text evidence="1">The sequence shown here is derived from an EMBL/GenBank/DDBJ whole genome shotgun (WGS) entry which is preliminary data.</text>
</comment>
<dbReference type="AlphaFoldDB" id="A0A327P3C0"/>
<sequence>MNLHENPSLFREAVRFTAEQMGILDIYVEKDYWVTKALSLIFSDPIGTEVVFKGGTALSKCYGLIERFSEDIDLVVLSKEGESGSKLKGKLKAIYNVVERVMPEVEIVGVTNKLGMIRKTAHEYPMIFSGKFGQVRDKVILESSTLGHYEPFHEQTINSFIYDMMRSTNQNELITQYRLEPFTVQVLDVKRTVCEKILSLVRFSHSENPIADLKMKIRHLYDLHRILGEENIRAFILSSDFEVMINRVGQDDVIGYRSNNSWLNLHPKEALIFADVEEVWKELEPTYSRDFSGLVYGDFPLPQDVLASMKILADRLDEIIWEVRVD</sequence>
<evidence type="ECO:0000313" key="1">
    <source>
        <dbReference type="EMBL" id="RAI86738.1"/>
    </source>
</evidence>
<proteinExistence type="predicted"/>
<dbReference type="Pfam" id="PF08843">
    <property type="entry name" value="AbiEii"/>
    <property type="match status" value="1"/>
</dbReference>
<evidence type="ECO:0000313" key="2">
    <source>
        <dbReference type="Proteomes" id="UP000249610"/>
    </source>
</evidence>
<dbReference type="Proteomes" id="UP000249610">
    <property type="component" value="Unassembled WGS sequence"/>
</dbReference>
<accession>A0A327P3C0</accession>
<dbReference type="RefSeq" id="WP_111612625.1">
    <property type="nucleotide sequence ID" value="NZ_QLLK01000010.1"/>
</dbReference>
<organism evidence="1 2">
    <name type="scientific">Algoriphagus yeomjeoni</name>
    <dbReference type="NCBI Taxonomy" id="291403"/>
    <lineage>
        <taxon>Bacteria</taxon>
        <taxon>Pseudomonadati</taxon>
        <taxon>Bacteroidota</taxon>
        <taxon>Cytophagia</taxon>
        <taxon>Cytophagales</taxon>
        <taxon>Cyclobacteriaceae</taxon>
        <taxon>Algoriphagus</taxon>
    </lineage>
</organism>
<dbReference type="EMBL" id="QLLK01000010">
    <property type="protein sequence ID" value="RAI86738.1"/>
    <property type="molecule type" value="Genomic_DNA"/>
</dbReference>
<reference evidence="1 2" key="1">
    <citation type="submission" date="2018-06" db="EMBL/GenBank/DDBJ databases">
        <title>Genomic Encyclopedia of Archaeal and Bacterial Type Strains, Phase II (KMG-II): from individual species to whole genera.</title>
        <authorList>
            <person name="Goeker M."/>
        </authorList>
    </citation>
    <scope>NUCLEOTIDE SEQUENCE [LARGE SCALE GENOMIC DNA]</scope>
    <source>
        <strain evidence="1 2">DSM 23446</strain>
    </source>
</reference>
<keyword evidence="2" id="KW-1185">Reference proteome</keyword>